<organism evidence="3 4">
    <name type="scientific">Macrostomum lignano</name>
    <dbReference type="NCBI Taxonomy" id="282301"/>
    <lineage>
        <taxon>Eukaryota</taxon>
        <taxon>Metazoa</taxon>
        <taxon>Spiralia</taxon>
        <taxon>Lophotrochozoa</taxon>
        <taxon>Platyhelminthes</taxon>
        <taxon>Rhabditophora</taxon>
        <taxon>Macrostomorpha</taxon>
        <taxon>Macrostomida</taxon>
        <taxon>Macrostomidae</taxon>
        <taxon>Macrostomum</taxon>
    </lineage>
</organism>
<gene>
    <name evidence="3" type="ORF">BOX15_Mlig013769g1</name>
</gene>
<proteinExistence type="predicted"/>
<reference evidence="3 4" key="1">
    <citation type="submission" date="2017-06" db="EMBL/GenBank/DDBJ databases">
        <title>A platform for efficient transgenesis in Macrostomum lignano, a flatworm model organism for stem cell research.</title>
        <authorList>
            <person name="Berezikov E."/>
        </authorList>
    </citation>
    <scope>NUCLEOTIDE SEQUENCE [LARGE SCALE GENOMIC DNA]</scope>
    <source>
        <strain evidence="3">DV1</strain>
        <tissue evidence="3">Whole organism</tissue>
    </source>
</reference>
<keyword evidence="2" id="KW-0812">Transmembrane</keyword>
<evidence type="ECO:0000313" key="3">
    <source>
        <dbReference type="EMBL" id="PAA48799.1"/>
    </source>
</evidence>
<protein>
    <submittedName>
        <fullName evidence="3">Uncharacterized protein</fullName>
    </submittedName>
</protein>
<keyword evidence="2" id="KW-1133">Transmembrane helix</keyword>
<keyword evidence="4" id="KW-1185">Reference proteome</keyword>
<evidence type="ECO:0000256" key="2">
    <source>
        <dbReference type="SAM" id="Phobius"/>
    </source>
</evidence>
<sequence>LWPTKSVFSSSIYCITSEIIRIFIFQLAINKRSSSPMGLLRRRTNVLLGHYSLHPLQHRHQHLHQHLHQHQQLQHLLFSASNATLSRYPYERAALPRLSDGQRRLRFLNFALIILAFSTAYAVFILRCIQFGQVLTTGQNSAVELACIAGLASSGFLHAVCLLVQLMDNRRQRLPGGCCWGLCGCCARPGGDDLASNRSPGSETASSGAASLMTAA</sequence>
<comment type="caution">
    <text evidence="3">The sequence shown here is derived from an EMBL/GenBank/DDBJ whole genome shotgun (WGS) entry which is preliminary data.</text>
</comment>
<dbReference type="Proteomes" id="UP000215902">
    <property type="component" value="Unassembled WGS sequence"/>
</dbReference>
<dbReference type="AlphaFoldDB" id="A0A267DJS7"/>
<dbReference type="EMBL" id="NIVC01004051">
    <property type="protein sequence ID" value="PAA48799.1"/>
    <property type="molecule type" value="Genomic_DNA"/>
</dbReference>
<name>A0A267DJS7_9PLAT</name>
<accession>A0A267DJS7</accession>
<keyword evidence="2" id="KW-0472">Membrane</keyword>
<feature type="region of interest" description="Disordered" evidence="1">
    <location>
        <begin position="197"/>
        <end position="216"/>
    </location>
</feature>
<feature type="transmembrane region" description="Helical" evidence="2">
    <location>
        <begin position="141"/>
        <end position="164"/>
    </location>
</feature>
<feature type="non-terminal residue" evidence="3">
    <location>
        <position position="1"/>
    </location>
</feature>
<feature type="transmembrane region" description="Helical" evidence="2">
    <location>
        <begin position="107"/>
        <end position="129"/>
    </location>
</feature>
<feature type="compositionally biased region" description="Polar residues" evidence="1">
    <location>
        <begin position="197"/>
        <end position="209"/>
    </location>
</feature>
<evidence type="ECO:0000313" key="4">
    <source>
        <dbReference type="Proteomes" id="UP000215902"/>
    </source>
</evidence>
<evidence type="ECO:0000256" key="1">
    <source>
        <dbReference type="SAM" id="MobiDB-lite"/>
    </source>
</evidence>